<proteinExistence type="inferred from homology"/>
<keyword evidence="4" id="KW-0378">Hydrolase</keyword>
<dbReference type="PROSITE" id="PS51192">
    <property type="entry name" value="HELICASE_ATP_BIND_1"/>
    <property type="match status" value="1"/>
</dbReference>
<protein>
    <recommendedName>
        <fullName evidence="2">RNA helicase</fullName>
        <ecNumber evidence="2">3.6.4.13</ecNumber>
    </recommendedName>
</protein>
<reference evidence="11" key="1">
    <citation type="journal article" date="2013" name="Genetics">
        <title>The draft genome and transcriptome of Panagrellus redivivus are shaped by the harsh demands of a free-living lifestyle.</title>
        <authorList>
            <person name="Srinivasan J."/>
            <person name="Dillman A.R."/>
            <person name="Macchietto M.G."/>
            <person name="Heikkinen L."/>
            <person name="Lakso M."/>
            <person name="Fracchia K.M."/>
            <person name="Antoshechkin I."/>
            <person name="Mortazavi A."/>
            <person name="Wong G."/>
            <person name="Sternberg P.W."/>
        </authorList>
    </citation>
    <scope>NUCLEOTIDE SEQUENCE [LARGE SCALE GENOMIC DNA]</scope>
    <source>
        <strain evidence="11">MT8872</strain>
    </source>
</reference>
<accession>A0A7E4VV65</accession>
<dbReference type="AlphaFoldDB" id="A0A7E4VV65"/>
<evidence type="ECO:0000313" key="12">
    <source>
        <dbReference type="WBParaSite" id="Pan_g3583.t1"/>
    </source>
</evidence>
<dbReference type="InterPro" id="IPR048333">
    <property type="entry name" value="HA2_WH"/>
</dbReference>
<dbReference type="GO" id="GO:0005524">
    <property type="term" value="F:ATP binding"/>
    <property type="evidence" value="ECO:0007669"/>
    <property type="project" value="UniProtKB-KW"/>
</dbReference>
<dbReference type="SMART" id="SM00487">
    <property type="entry name" value="DEXDc"/>
    <property type="match status" value="1"/>
</dbReference>
<dbReference type="PROSITE" id="PS51194">
    <property type="entry name" value="HELICASE_CTER"/>
    <property type="match status" value="1"/>
</dbReference>
<evidence type="ECO:0000256" key="1">
    <source>
        <dbReference type="ARBA" id="ARBA00008792"/>
    </source>
</evidence>
<feature type="region of interest" description="Disordered" evidence="8">
    <location>
        <begin position="42"/>
        <end position="73"/>
    </location>
</feature>
<evidence type="ECO:0000256" key="3">
    <source>
        <dbReference type="ARBA" id="ARBA00022741"/>
    </source>
</evidence>
<dbReference type="WBParaSite" id="Pan_g3583.t1">
    <property type="protein sequence ID" value="Pan_g3583.t1"/>
    <property type="gene ID" value="Pan_g3583"/>
</dbReference>
<keyword evidence="11" id="KW-1185">Reference proteome</keyword>
<dbReference type="InterPro" id="IPR007502">
    <property type="entry name" value="Helicase-assoc_dom"/>
</dbReference>
<reference evidence="12" key="2">
    <citation type="submission" date="2020-10" db="UniProtKB">
        <authorList>
            <consortium name="WormBaseParasite"/>
        </authorList>
    </citation>
    <scope>IDENTIFICATION</scope>
</reference>
<sequence length="1146" mass="128826">MTTKALKQQPSKKRKAGEPVILDLGGKGDDYSVAATPNDLILAPKKKKVKKQTDAGANPQKRENKKRVDRREELAAVAKQKLSKTKQKLLAKTQEKIASKQTMESLFEGLKEFQFDSVGMSGLVSTAHMQDKQKKPELAVEADPVFPKKIRSVSSAVVNGEKKKVQANYFETDSESDGTDSGDEVEIVEPKKEEAPEESEPVPKPVIDPKKAIEAEAKSKREERLEKFYKILSTILGPKIAVQRIADIQLKRSKLPIFAEEVPIVEAINENAVVIVSSETGSGKTTQIPQFLYEAGYTSNGHLIGVTEPRRVAAMSMAERVGIELNDPAKVSYQIRFEGNRTDDTKILFMTDGVLLKELRNDSMLWKYSVIIIDEAHERSMYSDVLIGLLSRICFLRAKKSVPLKLIIMSATLRLTDFTQKKLFPVLTPKIVKVESRQFEVQVHFERKTPDDFVEAVYKKVCNIHEKLPDGAILVFVSGQNEVKKLIHHLSGRYPLKGKNKGGHLQKKKAKAIEAKETVKLANFADQAQALLDGKTDVKPEIPTEKVRPDIDEHGAADCDLLEDDEDEETLFGGNLAPPPPGMSPLFCLPLYSLLPSIKQQRVFAPPPEGTRLCVIATNVAETSLTIPNVKYVVDSGKEKRRDYDPITGVSQFNVHWISQASAEQRSGRAGRVQAGHAYRLYSSALFEDFDKFSAPEILNKPVDQLVLDLKAMNILKIANFPFPTPPNVDQLAVAEKRLTLLGALTLPPKQTEAKITPLGKTLSLFPLSPPFAKVLAMANQHDLMPYAIYLVSALSVREPMSHVAREGLGNDSIAAQKRMKAILKQRHTWCGIGQSRRLGDLSVLLKALGAADFGRMTPQECENLGLRFKAVVEIRKMRRQLVNLINTSCNLKHEITIEAELPPPTEEQCRQLRQILIACLPNQIAKRVNESPDGSPVPDGAYQCQLLEEYVFIDSTSMLHKDRPDFILYQEIVQFGPKKCFQNVTMVEPEWLPKLAEPYCEFVFPDPEKEEPRFDSESGAVVQSCTIRFGERRWMLEKMDRPMPMNILHYKHFARFFLGGFVCPKLFDNVSKMLAPPDTMIKPWAKLQKRTEKLLNALVAEDVHTRDKLLEVWSKNEEYLLDVYLEWLPVSTHDKIRLSWPPLDA</sequence>
<evidence type="ECO:0000256" key="2">
    <source>
        <dbReference type="ARBA" id="ARBA00012552"/>
    </source>
</evidence>
<feature type="domain" description="Helicase ATP-binding" evidence="9">
    <location>
        <begin position="265"/>
        <end position="431"/>
    </location>
</feature>
<dbReference type="Pfam" id="PF23362">
    <property type="entry name" value="DHX37_C"/>
    <property type="match status" value="1"/>
</dbReference>
<dbReference type="GO" id="GO:0003723">
    <property type="term" value="F:RNA binding"/>
    <property type="evidence" value="ECO:0007669"/>
    <property type="project" value="TreeGrafter"/>
</dbReference>
<dbReference type="PROSITE" id="PS00690">
    <property type="entry name" value="DEAH_ATP_HELICASE"/>
    <property type="match status" value="1"/>
</dbReference>
<evidence type="ECO:0000259" key="10">
    <source>
        <dbReference type="PROSITE" id="PS51194"/>
    </source>
</evidence>
<dbReference type="Proteomes" id="UP000492821">
    <property type="component" value="Unassembled WGS sequence"/>
</dbReference>
<dbReference type="Gene3D" id="3.40.50.300">
    <property type="entry name" value="P-loop containing nucleotide triphosphate hydrolases"/>
    <property type="match status" value="2"/>
</dbReference>
<dbReference type="FunFam" id="3.40.50.300:FF:000637">
    <property type="entry name" value="ATP-dependent RNA helicase DHX37/DHR1"/>
    <property type="match status" value="1"/>
</dbReference>
<dbReference type="PANTHER" id="PTHR18934">
    <property type="entry name" value="ATP-DEPENDENT RNA HELICASE"/>
    <property type="match status" value="1"/>
</dbReference>
<dbReference type="InterPro" id="IPR002464">
    <property type="entry name" value="DNA/RNA_helicase_DEAH_CS"/>
</dbReference>
<evidence type="ECO:0000256" key="5">
    <source>
        <dbReference type="ARBA" id="ARBA00022806"/>
    </source>
</evidence>
<dbReference type="InterPro" id="IPR011709">
    <property type="entry name" value="DEAD-box_helicase_OB_fold"/>
</dbReference>
<dbReference type="InterPro" id="IPR027417">
    <property type="entry name" value="P-loop_NTPase"/>
</dbReference>
<keyword evidence="3" id="KW-0547">Nucleotide-binding</keyword>
<dbReference type="SUPFAM" id="SSF52540">
    <property type="entry name" value="P-loop containing nucleoside triphosphate hydrolases"/>
    <property type="match status" value="1"/>
</dbReference>
<dbReference type="Pfam" id="PF21010">
    <property type="entry name" value="HA2_C"/>
    <property type="match status" value="1"/>
</dbReference>
<dbReference type="GO" id="GO:0000462">
    <property type="term" value="P:maturation of SSU-rRNA from tricistronic rRNA transcript (SSU-rRNA, 5.8S rRNA, LSU-rRNA)"/>
    <property type="evidence" value="ECO:0007669"/>
    <property type="project" value="TreeGrafter"/>
</dbReference>
<evidence type="ECO:0000256" key="7">
    <source>
        <dbReference type="ARBA" id="ARBA00047984"/>
    </source>
</evidence>
<dbReference type="EC" id="3.6.4.13" evidence="2"/>
<feature type="region of interest" description="Disordered" evidence="8">
    <location>
        <begin position="168"/>
        <end position="205"/>
    </location>
</feature>
<dbReference type="GO" id="GO:0005730">
    <property type="term" value="C:nucleolus"/>
    <property type="evidence" value="ECO:0007669"/>
    <property type="project" value="TreeGrafter"/>
</dbReference>
<dbReference type="InterPro" id="IPR014001">
    <property type="entry name" value="Helicase_ATP-bd"/>
</dbReference>
<evidence type="ECO:0000256" key="8">
    <source>
        <dbReference type="SAM" id="MobiDB-lite"/>
    </source>
</evidence>
<dbReference type="PANTHER" id="PTHR18934:SF99">
    <property type="entry name" value="ATP-DEPENDENT RNA HELICASE DHX37-RELATED"/>
    <property type="match status" value="1"/>
</dbReference>
<name>A0A7E4VV65_PANRE</name>
<comment type="catalytic activity">
    <reaction evidence="7">
        <text>ATP + H2O = ADP + phosphate + H(+)</text>
        <dbReference type="Rhea" id="RHEA:13065"/>
        <dbReference type="ChEBI" id="CHEBI:15377"/>
        <dbReference type="ChEBI" id="CHEBI:15378"/>
        <dbReference type="ChEBI" id="CHEBI:30616"/>
        <dbReference type="ChEBI" id="CHEBI:43474"/>
        <dbReference type="ChEBI" id="CHEBI:456216"/>
        <dbReference type="EC" id="3.6.4.13"/>
    </reaction>
</comment>
<evidence type="ECO:0000256" key="4">
    <source>
        <dbReference type="ARBA" id="ARBA00022801"/>
    </source>
</evidence>
<dbReference type="Pfam" id="PF00271">
    <property type="entry name" value="Helicase_C"/>
    <property type="match status" value="1"/>
</dbReference>
<dbReference type="Gene3D" id="1.20.120.1080">
    <property type="match status" value="1"/>
</dbReference>
<evidence type="ECO:0000259" key="9">
    <source>
        <dbReference type="PROSITE" id="PS51192"/>
    </source>
</evidence>
<dbReference type="InterPro" id="IPR011545">
    <property type="entry name" value="DEAD/DEAH_box_helicase_dom"/>
</dbReference>
<dbReference type="SMART" id="SM00847">
    <property type="entry name" value="HA2"/>
    <property type="match status" value="1"/>
</dbReference>
<dbReference type="Pfam" id="PF04408">
    <property type="entry name" value="WHD_HA2"/>
    <property type="match status" value="1"/>
</dbReference>
<keyword evidence="5" id="KW-0347">Helicase</keyword>
<dbReference type="Pfam" id="PF00270">
    <property type="entry name" value="DEAD"/>
    <property type="match status" value="1"/>
</dbReference>
<comment type="similarity">
    <text evidence="1">Belongs to the DEAD box helicase family. DEAH subfamily.</text>
</comment>
<evidence type="ECO:0000256" key="6">
    <source>
        <dbReference type="ARBA" id="ARBA00022840"/>
    </source>
</evidence>
<dbReference type="CDD" id="cd18791">
    <property type="entry name" value="SF2_C_RHA"/>
    <property type="match status" value="1"/>
</dbReference>
<dbReference type="InterPro" id="IPR001650">
    <property type="entry name" value="Helicase_C-like"/>
</dbReference>
<dbReference type="GO" id="GO:0003724">
    <property type="term" value="F:RNA helicase activity"/>
    <property type="evidence" value="ECO:0007669"/>
    <property type="project" value="UniProtKB-EC"/>
</dbReference>
<dbReference type="InterPro" id="IPR056371">
    <property type="entry name" value="DHX37-like_C"/>
</dbReference>
<feature type="region of interest" description="Disordered" evidence="8">
    <location>
        <begin position="1"/>
        <end position="30"/>
    </location>
</feature>
<feature type="compositionally biased region" description="Acidic residues" evidence="8">
    <location>
        <begin position="172"/>
        <end position="187"/>
    </location>
</feature>
<evidence type="ECO:0000313" key="11">
    <source>
        <dbReference type="Proteomes" id="UP000492821"/>
    </source>
</evidence>
<feature type="domain" description="Helicase C-terminal" evidence="10">
    <location>
        <begin position="537"/>
        <end position="714"/>
    </location>
</feature>
<keyword evidence="6" id="KW-0067">ATP-binding</keyword>
<organism evidence="11 12">
    <name type="scientific">Panagrellus redivivus</name>
    <name type="common">Microworm</name>
    <dbReference type="NCBI Taxonomy" id="6233"/>
    <lineage>
        <taxon>Eukaryota</taxon>
        <taxon>Metazoa</taxon>
        <taxon>Ecdysozoa</taxon>
        <taxon>Nematoda</taxon>
        <taxon>Chromadorea</taxon>
        <taxon>Rhabditida</taxon>
        <taxon>Tylenchina</taxon>
        <taxon>Panagrolaimomorpha</taxon>
        <taxon>Panagrolaimoidea</taxon>
        <taxon>Panagrolaimidae</taxon>
        <taxon>Panagrellus</taxon>
    </lineage>
</organism>
<dbReference type="GO" id="GO:0016787">
    <property type="term" value="F:hydrolase activity"/>
    <property type="evidence" value="ECO:0007669"/>
    <property type="project" value="UniProtKB-KW"/>
</dbReference>
<dbReference type="SMART" id="SM00490">
    <property type="entry name" value="HELICc"/>
    <property type="match status" value="1"/>
</dbReference>
<dbReference type="Pfam" id="PF07717">
    <property type="entry name" value="OB_NTP_bind"/>
    <property type="match status" value="1"/>
</dbReference>